<name>A0A1M2VS66_TRAPU</name>
<dbReference type="AlphaFoldDB" id="A0A1M2VS66"/>
<comment type="caution">
    <text evidence="2">The sequence shown here is derived from an EMBL/GenBank/DDBJ whole genome shotgun (WGS) entry which is preliminary data.</text>
</comment>
<feature type="region of interest" description="Disordered" evidence="1">
    <location>
        <begin position="115"/>
        <end position="150"/>
    </location>
</feature>
<evidence type="ECO:0000256" key="1">
    <source>
        <dbReference type="SAM" id="MobiDB-lite"/>
    </source>
</evidence>
<feature type="compositionally biased region" description="Acidic residues" evidence="1">
    <location>
        <begin position="1"/>
        <end position="13"/>
    </location>
</feature>
<evidence type="ECO:0000313" key="3">
    <source>
        <dbReference type="Proteomes" id="UP000184267"/>
    </source>
</evidence>
<proteinExistence type="predicted"/>
<feature type="compositionally biased region" description="Acidic residues" evidence="1">
    <location>
        <begin position="134"/>
        <end position="145"/>
    </location>
</feature>
<reference evidence="2 3" key="1">
    <citation type="submission" date="2016-10" db="EMBL/GenBank/DDBJ databases">
        <title>Genome sequence of the basidiomycete white-rot fungus Trametes pubescens.</title>
        <authorList>
            <person name="Makela M.R."/>
            <person name="Granchi Z."/>
            <person name="Peng M."/>
            <person name="De Vries R.P."/>
            <person name="Grigoriev I."/>
            <person name="Riley R."/>
            <person name="Hilden K."/>
        </authorList>
    </citation>
    <scope>NUCLEOTIDE SEQUENCE [LARGE SCALE GENOMIC DNA]</scope>
    <source>
        <strain evidence="2 3">FBCC735</strain>
    </source>
</reference>
<sequence length="232" mass="25980">MYPPPSDEDELDEEAIRLEPGSPSKILSRRQKTSLAPSSKASAAARDVLMKFARTNTPGALARALPSYAEDPNLLPTQRFETEDSYIAREALRITRMRCCWEIIREGFVRRDGIAASSSPRKKRSRRTARSKDADEDGQAGDDSEPPASVSEHAWGVLGWILTLFERDEADVERTGQVRYSPLLLEQISPSRDERAPRWELDMPLDVAFCALQQDGEGRRSLGVRLLALVRA</sequence>
<keyword evidence="3" id="KW-1185">Reference proteome</keyword>
<feature type="region of interest" description="Disordered" evidence="1">
    <location>
        <begin position="1"/>
        <end position="41"/>
    </location>
</feature>
<dbReference type="EMBL" id="MNAD01000776">
    <property type="protein sequence ID" value="OJT10416.1"/>
    <property type="molecule type" value="Genomic_DNA"/>
</dbReference>
<gene>
    <name evidence="2" type="ORF">TRAPUB_13015</name>
</gene>
<dbReference type="OrthoDB" id="2337158at2759"/>
<dbReference type="Proteomes" id="UP000184267">
    <property type="component" value="Unassembled WGS sequence"/>
</dbReference>
<accession>A0A1M2VS66</accession>
<dbReference type="STRING" id="154538.A0A1M2VS66"/>
<evidence type="ECO:0000313" key="2">
    <source>
        <dbReference type="EMBL" id="OJT10416.1"/>
    </source>
</evidence>
<dbReference type="OMA" id="PHYPENE"/>
<protein>
    <submittedName>
        <fullName evidence="2">Uncharacterized protein</fullName>
    </submittedName>
</protein>
<organism evidence="2 3">
    <name type="scientific">Trametes pubescens</name>
    <name type="common">White-rot fungus</name>
    <dbReference type="NCBI Taxonomy" id="154538"/>
    <lineage>
        <taxon>Eukaryota</taxon>
        <taxon>Fungi</taxon>
        <taxon>Dikarya</taxon>
        <taxon>Basidiomycota</taxon>
        <taxon>Agaricomycotina</taxon>
        <taxon>Agaricomycetes</taxon>
        <taxon>Polyporales</taxon>
        <taxon>Polyporaceae</taxon>
        <taxon>Trametes</taxon>
    </lineage>
</organism>
<feature type="compositionally biased region" description="Basic residues" evidence="1">
    <location>
        <begin position="120"/>
        <end position="129"/>
    </location>
</feature>